<keyword evidence="3" id="KW-0238">DNA-binding</keyword>
<dbReference type="AlphaFoldDB" id="A0A8S0U9A8"/>
<feature type="compositionally biased region" description="Polar residues" evidence="6">
    <location>
        <begin position="68"/>
        <end position="80"/>
    </location>
</feature>
<evidence type="ECO:0000256" key="3">
    <source>
        <dbReference type="ARBA" id="ARBA00023125"/>
    </source>
</evidence>
<evidence type="ECO:0000256" key="4">
    <source>
        <dbReference type="ARBA" id="ARBA00023163"/>
    </source>
</evidence>
<gene>
    <name evidence="8" type="ORF">OLEA9_A093147</name>
</gene>
<feature type="compositionally biased region" description="Polar residues" evidence="6">
    <location>
        <begin position="1"/>
        <end position="15"/>
    </location>
</feature>
<accession>A0A8S0U9A8</accession>
<dbReference type="GO" id="GO:0005634">
    <property type="term" value="C:nucleus"/>
    <property type="evidence" value="ECO:0007669"/>
    <property type="project" value="UniProtKB-SubCell"/>
</dbReference>
<dbReference type="Gramene" id="OE9A093147T2">
    <property type="protein sequence ID" value="OE9A093147C2"/>
    <property type="gene ID" value="OE9A093147"/>
</dbReference>
<name>A0A8S0U9A8_OLEEU</name>
<keyword evidence="5" id="KW-0539">Nucleus</keyword>
<dbReference type="SMART" id="SM00774">
    <property type="entry name" value="WRKY"/>
    <property type="match status" value="1"/>
</dbReference>
<sequence length="185" mass="21320">MSTFSTAMNATSHYQNPNPNPNQAAYSSTTTDQLNELLDFELSDYVAFDGEFEEEISTRDTAKRSENVENNFNGSLSSSTPRKEKNLGTKDEFRFAFRTKSKLEIMDDGFKWRKYGKKMVKNSPNPRNYFKCTSEGCSVKKRVERDRDDPNYVITTYEGMHNHQSPDSIIHNQMPWTLQPSSSLQ</sequence>
<evidence type="ECO:0000313" key="8">
    <source>
        <dbReference type="EMBL" id="CAA3014090.1"/>
    </source>
</evidence>
<dbReference type="GO" id="GO:0043565">
    <property type="term" value="F:sequence-specific DNA binding"/>
    <property type="evidence" value="ECO:0007669"/>
    <property type="project" value="InterPro"/>
</dbReference>
<feature type="region of interest" description="Disordered" evidence="6">
    <location>
        <begin position="1"/>
        <end position="30"/>
    </location>
</feature>
<dbReference type="FunFam" id="2.20.25.80:FF:000003">
    <property type="entry name" value="WRKY transcription factor 57"/>
    <property type="match status" value="1"/>
</dbReference>
<dbReference type="PANTHER" id="PTHR31221">
    <property type="entry name" value="WRKY TRANSCRIPTION FACTOR PROTEIN 1-RELATED"/>
    <property type="match status" value="1"/>
</dbReference>
<reference evidence="8 9" key="1">
    <citation type="submission" date="2019-12" db="EMBL/GenBank/DDBJ databases">
        <authorList>
            <person name="Alioto T."/>
            <person name="Alioto T."/>
            <person name="Gomez Garrido J."/>
        </authorList>
    </citation>
    <scope>NUCLEOTIDE SEQUENCE [LARGE SCALE GENOMIC DNA]</scope>
</reference>
<dbReference type="InterPro" id="IPR003657">
    <property type="entry name" value="WRKY_dom"/>
</dbReference>
<keyword evidence="2" id="KW-0805">Transcription regulation</keyword>
<dbReference type="SUPFAM" id="SSF118290">
    <property type="entry name" value="WRKY DNA-binding domain"/>
    <property type="match status" value="1"/>
</dbReference>
<protein>
    <submittedName>
        <fullName evidence="8">Probable WRKY transcription factor 51</fullName>
    </submittedName>
</protein>
<dbReference type="Pfam" id="PF03106">
    <property type="entry name" value="WRKY"/>
    <property type="match status" value="1"/>
</dbReference>
<dbReference type="GO" id="GO:0003700">
    <property type="term" value="F:DNA-binding transcription factor activity"/>
    <property type="evidence" value="ECO:0007669"/>
    <property type="project" value="InterPro"/>
</dbReference>
<evidence type="ECO:0000313" key="9">
    <source>
        <dbReference type="Proteomes" id="UP000594638"/>
    </source>
</evidence>
<feature type="domain" description="WRKY" evidence="7">
    <location>
        <begin position="101"/>
        <end position="166"/>
    </location>
</feature>
<dbReference type="Gene3D" id="2.20.25.80">
    <property type="entry name" value="WRKY domain"/>
    <property type="match status" value="1"/>
</dbReference>
<evidence type="ECO:0000259" key="7">
    <source>
        <dbReference type="PROSITE" id="PS50811"/>
    </source>
</evidence>
<dbReference type="InterPro" id="IPR044810">
    <property type="entry name" value="WRKY_plant"/>
</dbReference>
<feature type="compositionally biased region" description="Basic and acidic residues" evidence="6">
    <location>
        <begin position="56"/>
        <end position="67"/>
    </location>
</feature>
<dbReference type="OrthoDB" id="693960at2759"/>
<dbReference type="Proteomes" id="UP000594638">
    <property type="component" value="Unassembled WGS sequence"/>
</dbReference>
<keyword evidence="9" id="KW-1185">Reference proteome</keyword>
<comment type="caution">
    <text evidence="8">The sequence shown here is derived from an EMBL/GenBank/DDBJ whole genome shotgun (WGS) entry which is preliminary data.</text>
</comment>
<dbReference type="PANTHER" id="PTHR31221:SF112">
    <property type="entry name" value="WRKY TRANSCRIPTION FACTOR 50-RELATED"/>
    <property type="match status" value="1"/>
</dbReference>
<comment type="subcellular location">
    <subcellularLocation>
        <location evidence="1">Nucleus</location>
    </subcellularLocation>
</comment>
<dbReference type="PROSITE" id="PS50811">
    <property type="entry name" value="WRKY"/>
    <property type="match status" value="1"/>
</dbReference>
<evidence type="ECO:0000256" key="1">
    <source>
        <dbReference type="ARBA" id="ARBA00004123"/>
    </source>
</evidence>
<evidence type="ECO:0000256" key="6">
    <source>
        <dbReference type="SAM" id="MobiDB-lite"/>
    </source>
</evidence>
<dbReference type="InterPro" id="IPR036576">
    <property type="entry name" value="WRKY_dom_sf"/>
</dbReference>
<proteinExistence type="predicted"/>
<feature type="region of interest" description="Disordered" evidence="6">
    <location>
        <begin position="56"/>
        <end position="87"/>
    </location>
</feature>
<organism evidence="8 9">
    <name type="scientific">Olea europaea subsp. europaea</name>
    <dbReference type="NCBI Taxonomy" id="158383"/>
    <lineage>
        <taxon>Eukaryota</taxon>
        <taxon>Viridiplantae</taxon>
        <taxon>Streptophyta</taxon>
        <taxon>Embryophyta</taxon>
        <taxon>Tracheophyta</taxon>
        <taxon>Spermatophyta</taxon>
        <taxon>Magnoliopsida</taxon>
        <taxon>eudicotyledons</taxon>
        <taxon>Gunneridae</taxon>
        <taxon>Pentapetalae</taxon>
        <taxon>asterids</taxon>
        <taxon>lamiids</taxon>
        <taxon>Lamiales</taxon>
        <taxon>Oleaceae</taxon>
        <taxon>Oleeae</taxon>
        <taxon>Olea</taxon>
    </lineage>
</organism>
<evidence type="ECO:0000256" key="2">
    <source>
        <dbReference type="ARBA" id="ARBA00023015"/>
    </source>
</evidence>
<keyword evidence="4" id="KW-0804">Transcription</keyword>
<evidence type="ECO:0000256" key="5">
    <source>
        <dbReference type="ARBA" id="ARBA00023242"/>
    </source>
</evidence>
<dbReference type="EMBL" id="CACTIH010007467">
    <property type="protein sequence ID" value="CAA3014090.1"/>
    <property type="molecule type" value="Genomic_DNA"/>
</dbReference>